<dbReference type="PANTHER" id="PTHR23185">
    <property type="entry name" value="PROTEIN VIRILIZER HOMOLOG"/>
    <property type="match status" value="1"/>
</dbReference>
<accession>A0A8S2GDK3</accession>
<dbReference type="GO" id="GO:0036396">
    <property type="term" value="C:RNA N6-methyladenosine methyltransferase complex"/>
    <property type="evidence" value="ECO:0007669"/>
    <property type="project" value="TreeGrafter"/>
</dbReference>
<feature type="non-terminal residue" evidence="1">
    <location>
        <position position="126"/>
    </location>
</feature>
<protein>
    <submittedName>
        <fullName evidence="1">Uncharacterized protein</fullName>
    </submittedName>
</protein>
<dbReference type="Proteomes" id="UP000677228">
    <property type="component" value="Unassembled WGS sequence"/>
</dbReference>
<dbReference type="InterPro" id="IPR026736">
    <property type="entry name" value="Virilizer"/>
</dbReference>
<dbReference type="GO" id="GO:0003723">
    <property type="term" value="F:RNA binding"/>
    <property type="evidence" value="ECO:0007669"/>
    <property type="project" value="TreeGrafter"/>
</dbReference>
<proteinExistence type="predicted"/>
<name>A0A8S2GDK3_9BILA</name>
<feature type="non-terminal residue" evidence="1">
    <location>
        <position position="1"/>
    </location>
</feature>
<evidence type="ECO:0000313" key="2">
    <source>
        <dbReference type="EMBL" id="CAF4519546.1"/>
    </source>
</evidence>
<evidence type="ECO:0000313" key="3">
    <source>
        <dbReference type="Proteomes" id="UP000677228"/>
    </source>
</evidence>
<gene>
    <name evidence="1" type="ORF">OVA965_LOCUS45293</name>
    <name evidence="2" type="ORF">TMI583_LOCUS48666</name>
</gene>
<dbReference type="Proteomes" id="UP000682733">
    <property type="component" value="Unassembled WGS sequence"/>
</dbReference>
<dbReference type="EMBL" id="CAJOBA010100850">
    <property type="protein sequence ID" value="CAF4519546.1"/>
    <property type="molecule type" value="Genomic_DNA"/>
</dbReference>
<comment type="caution">
    <text evidence="1">The sequence shown here is derived from an EMBL/GenBank/DDBJ whole genome shotgun (WGS) entry which is preliminary data.</text>
</comment>
<dbReference type="EMBL" id="CAJNOK010070208">
    <property type="protein sequence ID" value="CAF1661122.1"/>
    <property type="molecule type" value="Genomic_DNA"/>
</dbReference>
<reference evidence="1" key="1">
    <citation type="submission" date="2021-02" db="EMBL/GenBank/DDBJ databases">
        <authorList>
            <person name="Nowell W R."/>
        </authorList>
    </citation>
    <scope>NUCLEOTIDE SEQUENCE</scope>
</reference>
<organism evidence="1 3">
    <name type="scientific">Didymodactylos carnosus</name>
    <dbReference type="NCBI Taxonomy" id="1234261"/>
    <lineage>
        <taxon>Eukaryota</taxon>
        <taxon>Metazoa</taxon>
        <taxon>Spiralia</taxon>
        <taxon>Gnathifera</taxon>
        <taxon>Rotifera</taxon>
        <taxon>Eurotatoria</taxon>
        <taxon>Bdelloidea</taxon>
        <taxon>Philodinida</taxon>
        <taxon>Philodinidae</taxon>
        <taxon>Didymodactylos</taxon>
    </lineage>
</organism>
<dbReference type="PANTHER" id="PTHR23185:SF0">
    <property type="entry name" value="PROTEIN VIRILIZER HOMOLOG"/>
    <property type="match status" value="1"/>
</dbReference>
<sequence length="126" mass="14049">YGAIIPALIILKVMLQKLILGRMAKFLDITPIKALFSVYTVTLCAAPSTELSDLDTIRSNLIDSFMAYTWSLPESSDTEDALNKSAWIIVLREILRLTKQSPYTLTSGICLLTELLPIPLPHTVRQ</sequence>
<dbReference type="AlphaFoldDB" id="A0A8S2GDK3"/>
<evidence type="ECO:0000313" key="1">
    <source>
        <dbReference type="EMBL" id="CAF1661122.1"/>
    </source>
</evidence>